<keyword evidence="2 5" id="KW-0547">Nucleotide-binding</keyword>
<name>A0A917RWG5_9BACL</name>
<organism evidence="7 8">
    <name type="scientific">Sporolactobacillus putidus</name>
    <dbReference type="NCBI Taxonomy" id="492735"/>
    <lineage>
        <taxon>Bacteria</taxon>
        <taxon>Bacillati</taxon>
        <taxon>Bacillota</taxon>
        <taxon>Bacilli</taxon>
        <taxon>Bacillales</taxon>
        <taxon>Sporolactobacillaceae</taxon>
        <taxon>Sporolactobacillus</taxon>
    </lineage>
</organism>
<dbReference type="PANTHER" id="PTHR10695:SF46">
    <property type="entry name" value="BIFUNCTIONAL COENZYME A SYNTHASE-RELATED"/>
    <property type="match status" value="1"/>
</dbReference>
<gene>
    <name evidence="5 7" type="primary">coaE</name>
    <name evidence="7" type="ORF">GCM10007968_02370</name>
</gene>
<dbReference type="PROSITE" id="PS51219">
    <property type="entry name" value="DPCK"/>
    <property type="match status" value="1"/>
</dbReference>
<keyword evidence="3 5" id="KW-0067">ATP-binding</keyword>
<keyword evidence="4 5" id="KW-0173">Coenzyme A biosynthesis</keyword>
<protein>
    <recommendedName>
        <fullName evidence="5 6">Dephospho-CoA kinase</fullName>
        <ecNumber evidence="5 6">2.7.1.24</ecNumber>
    </recommendedName>
    <alternativeName>
        <fullName evidence="5">Dephosphocoenzyme A kinase</fullName>
    </alternativeName>
</protein>
<feature type="binding site" evidence="5">
    <location>
        <begin position="11"/>
        <end position="16"/>
    </location>
    <ligand>
        <name>ATP</name>
        <dbReference type="ChEBI" id="CHEBI:30616"/>
    </ligand>
</feature>
<dbReference type="HAMAP" id="MF_00376">
    <property type="entry name" value="Dephospho_CoA_kinase"/>
    <property type="match status" value="1"/>
</dbReference>
<evidence type="ECO:0000256" key="6">
    <source>
        <dbReference type="NCBIfam" id="TIGR00152"/>
    </source>
</evidence>
<dbReference type="GO" id="GO:0005524">
    <property type="term" value="F:ATP binding"/>
    <property type="evidence" value="ECO:0007669"/>
    <property type="project" value="UniProtKB-UniRule"/>
</dbReference>
<dbReference type="Pfam" id="PF01121">
    <property type="entry name" value="CoaE"/>
    <property type="match status" value="1"/>
</dbReference>
<dbReference type="InterPro" id="IPR001977">
    <property type="entry name" value="Depp_CoAkinase"/>
</dbReference>
<comment type="subcellular location">
    <subcellularLocation>
        <location evidence="5">Cytoplasm</location>
    </subcellularLocation>
</comment>
<dbReference type="CDD" id="cd02022">
    <property type="entry name" value="DPCK"/>
    <property type="match status" value="1"/>
</dbReference>
<dbReference type="Proteomes" id="UP000654670">
    <property type="component" value="Unassembled WGS sequence"/>
</dbReference>
<sequence length="197" mass="22482">MMKIGLTGGIASGKSTVSDWLRAHHYPLIDADRIAREVVASGEPGLSAIVSAFGQNIVLKNGTLNRQALGKLIFSDEKKRRQLNEILHPLIRERIKSRIKQFQDSGVRAVFLDIPLLFEGSLDQWTDKTIVVYVSKDNQLRRLMSRNHLTEQEALARIDSQMSLEEKRRRADEVIDNNGSVEETERQLQSILRHWNI</sequence>
<comment type="caution">
    <text evidence="7">The sequence shown here is derived from an EMBL/GenBank/DDBJ whole genome shotgun (WGS) entry which is preliminary data.</text>
</comment>
<evidence type="ECO:0000313" key="7">
    <source>
        <dbReference type="EMBL" id="GGL41997.1"/>
    </source>
</evidence>
<dbReference type="FunFam" id="3.40.50.300:FF:000485">
    <property type="entry name" value="Dephospho-CoA kinase CAB5"/>
    <property type="match status" value="1"/>
</dbReference>
<dbReference type="RefSeq" id="WP_308424054.1">
    <property type="nucleotide sequence ID" value="NZ_BMOK01000001.1"/>
</dbReference>
<evidence type="ECO:0000256" key="2">
    <source>
        <dbReference type="ARBA" id="ARBA00022741"/>
    </source>
</evidence>
<dbReference type="GO" id="GO:0004140">
    <property type="term" value="F:dephospho-CoA kinase activity"/>
    <property type="evidence" value="ECO:0007669"/>
    <property type="project" value="UniProtKB-UniRule"/>
</dbReference>
<keyword evidence="5" id="KW-0808">Transferase</keyword>
<dbReference type="PANTHER" id="PTHR10695">
    <property type="entry name" value="DEPHOSPHO-COA KINASE-RELATED"/>
    <property type="match status" value="1"/>
</dbReference>
<comment type="similarity">
    <text evidence="1 5">Belongs to the CoaE family.</text>
</comment>
<comment type="catalytic activity">
    <reaction evidence="5">
        <text>3'-dephospho-CoA + ATP = ADP + CoA + H(+)</text>
        <dbReference type="Rhea" id="RHEA:18245"/>
        <dbReference type="ChEBI" id="CHEBI:15378"/>
        <dbReference type="ChEBI" id="CHEBI:30616"/>
        <dbReference type="ChEBI" id="CHEBI:57287"/>
        <dbReference type="ChEBI" id="CHEBI:57328"/>
        <dbReference type="ChEBI" id="CHEBI:456216"/>
        <dbReference type="EC" id="2.7.1.24"/>
    </reaction>
</comment>
<comment type="pathway">
    <text evidence="5">Cofactor biosynthesis; coenzyme A biosynthesis; CoA from (R)-pantothenate: step 5/5.</text>
</comment>
<keyword evidence="8" id="KW-1185">Reference proteome</keyword>
<dbReference type="GO" id="GO:0005737">
    <property type="term" value="C:cytoplasm"/>
    <property type="evidence" value="ECO:0007669"/>
    <property type="project" value="UniProtKB-SubCell"/>
</dbReference>
<evidence type="ECO:0000313" key="8">
    <source>
        <dbReference type="Proteomes" id="UP000654670"/>
    </source>
</evidence>
<reference evidence="7" key="2">
    <citation type="submission" date="2020-09" db="EMBL/GenBank/DDBJ databases">
        <authorList>
            <person name="Sun Q."/>
            <person name="Ohkuma M."/>
        </authorList>
    </citation>
    <scope>NUCLEOTIDE SEQUENCE</scope>
    <source>
        <strain evidence="7">JCM 15325</strain>
    </source>
</reference>
<dbReference type="EMBL" id="BMOK01000001">
    <property type="protein sequence ID" value="GGL41997.1"/>
    <property type="molecule type" value="Genomic_DNA"/>
</dbReference>
<comment type="function">
    <text evidence="5">Catalyzes the phosphorylation of the 3'-hydroxyl group of dephosphocoenzyme A to form coenzyme A.</text>
</comment>
<dbReference type="SUPFAM" id="SSF52540">
    <property type="entry name" value="P-loop containing nucleoside triphosphate hydrolases"/>
    <property type="match status" value="1"/>
</dbReference>
<dbReference type="Gene3D" id="3.40.50.300">
    <property type="entry name" value="P-loop containing nucleotide triphosphate hydrolases"/>
    <property type="match status" value="1"/>
</dbReference>
<proteinExistence type="inferred from homology"/>
<dbReference type="NCBIfam" id="TIGR00152">
    <property type="entry name" value="dephospho-CoA kinase"/>
    <property type="match status" value="1"/>
</dbReference>
<dbReference type="GO" id="GO:0015937">
    <property type="term" value="P:coenzyme A biosynthetic process"/>
    <property type="evidence" value="ECO:0007669"/>
    <property type="project" value="UniProtKB-UniRule"/>
</dbReference>
<dbReference type="InterPro" id="IPR027417">
    <property type="entry name" value="P-loop_NTPase"/>
</dbReference>
<evidence type="ECO:0000256" key="5">
    <source>
        <dbReference type="HAMAP-Rule" id="MF_00376"/>
    </source>
</evidence>
<evidence type="ECO:0000256" key="3">
    <source>
        <dbReference type="ARBA" id="ARBA00022840"/>
    </source>
</evidence>
<reference evidence="7" key="1">
    <citation type="journal article" date="2014" name="Int. J. Syst. Evol. Microbiol.">
        <title>Complete genome sequence of Corynebacterium casei LMG S-19264T (=DSM 44701T), isolated from a smear-ripened cheese.</title>
        <authorList>
            <consortium name="US DOE Joint Genome Institute (JGI-PGF)"/>
            <person name="Walter F."/>
            <person name="Albersmeier A."/>
            <person name="Kalinowski J."/>
            <person name="Ruckert C."/>
        </authorList>
    </citation>
    <scope>NUCLEOTIDE SEQUENCE</scope>
    <source>
        <strain evidence="7">JCM 15325</strain>
    </source>
</reference>
<keyword evidence="5 7" id="KW-0418">Kinase</keyword>
<evidence type="ECO:0000256" key="4">
    <source>
        <dbReference type="ARBA" id="ARBA00022993"/>
    </source>
</evidence>
<accession>A0A917RWG5</accession>
<dbReference type="EC" id="2.7.1.24" evidence="5 6"/>
<dbReference type="AlphaFoldDB" id="A0A917RWG5"/>
<evidence type="ECO:0000256" key="1">
    <source>
        <dbReference type="ARBA" id="ARBA00009018"/>
    </source>
</evidence>
<keyword evidence="5" id="KW-0963">Cytoplasm</keyword>